<evidence type="ECO:0000313" key="1">
    <source>
        <dbReference type="EMBL" id="KAK9732428.1"/>
    </source>
</evidence>
<gene>
    <name evidence="1" type="ORF">QE152_g12888</name>
</gene>
<sequence>MLWEKLDEYRDECHFSSAERESFEYFHDNLYTEDILTFHEIEVDKMRTYYQANKETLLILERSPNK</sequence>
<name>A0AAW1LHJ7_POPJA</name>
<protein>
    <submittedName>
        <fullName evidence="1">Uncharacterized protein</fullName>
    </submittedName>
</protein>
<dbReference type="Pfam" id="PF03999">
    <property type="entry name" value="MAP65_ASE1"/>
    <property type="match status" value="1"/>
</dbReference>
<organism evidence="1 2">
    <name type="scientific">Popillia japonica</name>
    <name type="common">Japanese beetle</name>
    <dbReference type="NCBI Taxonomy" id="7064"/>
    <lineage>
        <taxon>Eukaryota</taxon>
        <taxon>Metazoa</taxon>
        <taxon>Ecdysozoa</taxon>
        <taxon>Arthropoda</taxon>
        <taxon>Hexapoda</taxon>
        <taxon>Insecta</taxon>
        <taxon>Pterygota</taxon>
        <taxon>Neoptera</taxon>
        <taxon>Endopterygota</taxon>
        <taxon>Coleoptera</taxon>
        <taxon>Polyphaga</taxon>
        <taxon>Scarabaeiformia</taxon>
        <taxon>Scarabaeidae</taxon>
        <taxon>Rutelinae</taxon>
        <taxon>Popillia</taxon>
    </lineage>
</organism>
<evidence type="ECO:0000313" key="2">
    <source>
        <dbReference type="Proteomes" id="UP001458880"/>
    </source>
</evidence>
<keyword evidence="2" id="KW-1185">Reference proteome</keyword>
<dbReference type="Proteomes" id="UP001458880">
    <property type="component" value="Unassembled WGS sequence"/>
</dbReference>
<proteinExistence type="predicted"/>
<accession>A0AAW1LHJ7</accession>
<comment type="caution">
    <text evidence="1">The sequence shown here is derived from an EMBL/GenBank/DDBJ whole genome shotgun (WGS) entry which is preliminary data.</text>
</comment>
<dbReference type="EMBL" id="JASPKY010000119">
    <property type="protein sequence ID" value="KAK9732428.1"/>
    <property type="molecule type" value="Genomic_DNA"/>
</dbReference>
<dbReference type="AlphaFoldDB" id="A0AAW1LHJ7"/>
<reference evidence="1 2" key="1">
    <citation type="journal article" date="2024" name="BMC Genomics">
        <title>De novo assembly and annotation of Popillia japonica's genome with initial clues to its potential as an invasive pest.</title>
        <authorList>
            <person name="Cucini C."/>
            <person name="Boschi S."/>
            <person name="Funari R."/>
            <person name="Cardaioli E."/>
            <person name="Iannotti N."/>
            <person name="Marturano G."/>
            <person name="Paoli F."/>
            <person name="Bruttini M."/>
            <person name="Carapelli A."/>
            <person name="Frati F."/>
            <person name="Nardi F."/>
        </authorList>
    </citation>
    <scope>NUCLEOTIDE SEQUENCE [LARGE SCALE GENOMIC DNA]</scope>
    <source>
        <strain evidence="1">DMR45628</strain>
    </source>
</reference>